<feature type="active site" description="Proton acceptor" evidence="5">
    <location>
        <position position="83"/>
    </location>
</feature>
<evidence type="ECO:0000313" key="10">
    <source>
        <dbReference type="EMBL" id="KZV79831.1"/>
    </source>
</evidence>
<evidence type="ECO:0000256" key="2">
    <source>
        <dbReference type="ARBA" id="ARBA00022729"/>
    </source>
</evidence>
<keyword evidence="11" id="KW-1185">Reference proteome</keyword>
<gene>
    <name evidence="10" type="ORF">EXIGLDRAFT_734182</name>
</gene>
<dbReference type="GO" id="GO:0005975">
    <property type="term" value="P:carbohydrate metabolic process"/>
    <property type="evidence" value="ECO:0007669"/>
    <property type="project" value="InterPro"/>
</dbReference>
<evidence type="ECO:0000256" key="5">
    <source>
        <dbReference type="PIRSR" id="PIRSR606710-1"/>
    </source>
</evidence>
<dbReference type="InterPro" id="IPR023296">
    <property type="entry name" value="Glyco_hydro_beta-prop_sf"/>
</dbReference>
<feature type="site" description="Important for catalytic activity, responsible for pKa modulation of the active site Glu and correct orientation of both the proton donor and substrate" evidence="6">
    <location>
        <position position="192"/>
    </location>
</feature>
<dbReference type="InterPro" id="IPR006710">
    <property type="entry name" value="Glyco_hydro_43"/>
</dbReference>
<sequence length="380" mass="41592">MLLKFAVSLILASSVLLSGVHAAAGTSCAVSTTTTAPTTTSAPPKTTTSKSTATPKPTNAGLPPLPTFPKTFKNPIKPGTGADPWVIYSKKYDTYYLIQSAGGGLKVHSSRDLTTFGQNVTKVWSTPKDMTGVWAPELDYIDNNWYIYVAIQTTKENASHRMFVLKGTSDDPQQPFKMVGKITSPDDNWAIDGTVMQYKPNGALYFIWSGWKDTKSGNEQNLYIAKMCGPTKICSDRVLLHEPKQKWQRSGSSGVNEGPEILVHGDRTFLVYSAAGSWTDNYCLALMGIDGGKDPMSPKNWWRLDDRPVMSSSDTALAPGHASFTTDRKGTPYVVYHAIDHKGAGWSGRTIRTQSFKWNKDGSPWFPQPVGFNTSLPHPA</sequence>
<accession>A0A165B525</accession>
<evidence type="ECO:0000256" key="7">
    <source>
        <dbReference type="RuleBase" id="RU361187"/>
    </source>
</evidence>
<dbReference type="PANTHER" id="PTHR43817">
    <property type="entry name" value="GLYCOSYL HYDROLASE"/>
    <property type="match status" value="1"/>
</dbReference>
<evidence type="ECO:0000256" key="1">
    <source>
        <dbReference type="ARBA" id="ARBA00009865"/>
    </source>
</evidence>
<keyword evidence="4 7" id="KW-0326">Glycosidase</keyword>
<keyword evidence="3 7" id="KW-0378">Hydrolase</keyword>
<dbReference type="SUPFAM" id="SSF75005">
    <property type="entry name" value="Arabinanase/levansucrase/invertase"/>
    <property type="match status" value="1"/>
</dbReference>
<evidence type="ECO:0000256" key="9">
    <source>
        <dbReference type="SAM" id="SignalP"/>
    </source>
</evidence>
<dbReference type="Pfam" id="PF04616">
    <property type="entry name" value="Glyco_hydro_43"/>
    <property type="match status" value="1"/>
</dbReference>
<dbReference type="Gene3D" id="2.115.10.20">
    <property type="entry name" value="Glycosyl hydrolase domain, family 43"/>
    <property type="match status" value="1"/>
</dbReference>
<protein>
    <submittedName>
        <fullName evidence="10">Arabinanase/levansucrase/invertase</fullName>
    </submittedName>
</protein>
<comment type="similarity">
    <text evidence="1 7">Belongs to the glycosyl hydrolase 43 family.</text>
</comment>
<dbReference type="InParanoid" id="A0A165B525"/>
<evidence type="ECO:0000256" key="6">
    <source>
        <dbReference type="PIRSR" id="PIRSR606710-2"/>
    </source>
</evidence>
<organism evidence="10 11">
    <name type="scientific">Exidia glandulosa HHB12029</name>
    <dbReference type="NCBI Taxonomy" id="1314781"/>
    <lineage>
        <taxon>Eukaryota</taxon>
        <taxon>Fungi</taxon>
        <taxon>Dikarya</taxon>
        <taxon>Basidiomycota</taxon>
        <taxon>Agaricomycotina</taxon>
        <taxon>Agaricomycetes</taxon>
        <taxon>Auriculariales</taxon>
        <taxon>Exidiaceae</taxon>
        <taxon>Exidia</taxon>
    </lineage>
</organism>
<name>A0A165B525_EXIGL</name>
<dbReference type="EMBL" id="KV426556">
    <property type="protein sequence ID" value="KZV79831.1"/>
    <property type="molecule type" value="Genomic_DNA"/>
</dbReference>
<dbReference type="GO" id="GO:0004553">
    <property type="term" value="F:hydrolase activity, hydrolyzing O-glycosyl compounds"/>
    <property type="evidence" value="ECO:0007669"/>
    <property type="project" value="InterPro"/>
</dbReference>
<feature type="region of interest" description="Disordered" evidence="8">
    <location>
        <begin position="32"/>
        <end position="67"/>
    </location>
</feature>
<evidence type="ECO:0000313" key="11">
    <source>
        <dbReference type="Proteomes" id="UP000077266"/>
    </source>
</evidence>
<feature type="compositionally biased region" description="Low complexity" evidence="8">
    <location>
        <begin position="32"/>
        <end position="58"/>
    </location>
</feature>
<proteinExistence type="inferred from homology"/>
<reference evidence="10 11" key="1">
    <citation type="journal article" date="2016" name="Mol. Biol. Evol.">
        <title>Comparative Genomics of Early-Diverging Mushroom-Forming Fungi Provides Insights into the Origins of Lignocellulose Decay Capabilities.</title>
        <authorList>
            <person name="Nagy L.G."/>
            <person name="Riley R."/>
            <person name="Tritt A."/>
            <person name="Adam C."/>
            <person name="Daum C."/>
            <person name="Floudas D."/>
            <person name="Sun H."/>
            <person name="Yadav J.S."/>
            <person name="Pangilinan J."/>
            <person name="Larsson K.H."/>
            <person name="Matsuura K."/>
            <person name="Barry K."/>
            <person name="Labutti K."/>
            <person name="Kuo R."/>
            <person name="Ohm R.A."/>
            <person name="Bhattacharya S.S."/>
            <person name="Shirouzu T."/>
            <person name="Yoshinaga Y."/>
            <person name="Martin F.M."/>
            <person name="Grigoriev I.V."/>
            <person name="Hibbett D.S."/>
        </authorList>
    </citation>
    <scope>NUCLEOTIDE SEQUENCE [LARGE SCALE GENOMIC DNA]</scope>
    <source>
        <strain evidence="10 11">HHB12029</strain>
    </source>
</reference>
<dbReference type="CDD" id="cd18820">
    <property type="entry name" value="GH43_LbAraf43-like"/>
    <property type="match status" value="1"/>
</dbReference>
<evidence type="ECO:0000256" key="8">
    <source>
        <dbReference type="SAM" id="MobiDB-lite"/>
    </source>
</evidence>
<keyword evidence="2 9" id="KW-0732">Signal</keyword>
<evidence type="ECO:0000256" key="4">
    <source>
        <dbReference type="ARBA" id="ARBA00023295"/>
    </source>
</evidence>
<dbReference type="Proteomes" id="UP000077266">
    <property type="component" value="Unassembled WGS sequence"/>
</dbReference>
<dbReference type="AlphaFoldDB" id="A0A165B525"/>
<feature type="chain" id="PRO_5007855487" evidence="9">
    <location>
        <begin position="23"/>
        <end position="380"/>
    </location>
</feature>
<evidence type="ECO:0000256" key="3">
    <source>
        <dbReference type="ARBA" id="ARBA00022801"/>
    </source>
</evidence>
<feature type="active site" description="Proton donor" evidence="5">
    <location>
        <position position="257"/>
    </location>
</feature>
<dbReference type="PANTHER" id="PTHR43817:SF1">
    <property type="entry name" value="HYDROLASE, FAMILY 43, PUTATIVE (AFU_ORTHOLOGUE AFUA_3G01660)-RELATED"/>
    <property type="match status" value="1"/>
</dbReference>
<dbReference type="OrthoDB" id="272289at2759"/>
<dbReference type="PROSITE" id="PS51257">
    <property type="entry name" value="PROKAR_LIPOPROTEIN"/>
    <property type="match status" value="1"/>
</dbReference>
<feature type="signal peptide" evidence="9">
    <location>
        <begin position="1"/>
        <end position="22"/>
    </location>
</feature>